<organism evidence="9 10">
    <name type="scientific">Coniosporium apollinis</name>
    <dbReference type="NCBI Taxonomy" id="61459"/>
    <lineage>
        <taxon>Eukaryota</taxon>
        <taxon>Fungi</taxon>
        <taxon>Dikarya</taxon>
        <taxon>Ascomycota</taxon>
        <taxon>Pezizomycotina</taxon>
        <taxon>Dothideomycetes</taxon>
        <taxon>Dothideomycetes incertae sedis</taxon>
        <taxon>Coniosporium</taxon>
    </lineage>
</organism>
<dbReference type="Gene3D" id="1.20.58.1250">
    <property type="entry name" value="Tubulin Binding Cofactor C, N-terminal domain"/>
    <property type="match status" value="1"/>
</dbReference>
<comment type="subunit">
    <text evidence="6">Supercomplex made of cofactors A to E. Cofactors A and D function by capturing and stabilizing tubulin in a quasi-native conformation. Cofactor E binds to the cofactor D-tubulin complex; interaction with cofactor C then causes the release of tubulin polypeptides that are committed to the native state.</text>
</comment>
<evidence type="ECO:0000256" key="7">
    <source>
        <dbReference type="SAM" id="MobiDB-lite"/>
    </source>
</evidence>
<feature type="domain" description="C-CAP/cofactor C-like" evidence="8">
    <location>
        <begin position="186"/>
        <end position="345"/>
    </location>
</feature>
<evidence type="ECO:0000256" key="5">
    <source>
        <dbReference type="ARBA" id="ARBA00023186"/>
    </source>
</evidence>
<evidence type="ECO:0000256" key="4">
    <source>
        <dbReference type="ARBA" id="ARBA00022990"/>
    </source>
</evidence>
<comment type="caution">
    <text evidence="9">The sequence shown here is derived from an EMBL/GenBank/DDBJ whole genome shotgun (WGS) entry which is preliminary data.</text>
</comment>
<dbReference type="Pfam" id="PF07986">
    <property type="entry name" value="TBCC"/>
    <property type="match status" value="1"/>
</dbReference>
<comment type="subcellular location">
    <subcellularLocation>
        <location evidence="1">Cytoplasm</location>
    </subcellularLocation>
</comment>
<keyword evidence="3" id="KW-0963">Cytoplasm</keyword>
<dbReference type="EMBL" id="JAPDRL010000023">
    <property type="protein sequence ID" value="KAJ9666021.1"/>
    <property type="molecule type" value="Genomic_DNA"/>
</dbReference>
<dbReference type="InterPro" id="IPR038397">
    <property type="entry name" value="TBCC_N_sf"/>
</dbReference>
<dbReference type="Proteomes" id="UP001172684">
    <property type="component" value="Unassembled WGS sequence"/>
</dbReference>
<evidence type="ECO:0000256" key="6">
    <source>
        <dbReference type="ARBA" id="ARBA00026055"/>
    </source>
</evidence>
<keyword evidence="10" id="KW-1185">Reference proteome</keyword>
<keyword evidence="4" id="KW-0007">Acetylation</keyword>
<evidence type="ECO:0000313" key="10">
    <source>
        <dbReference type="Proteomes" id="UP001172684"/>
    </source>
</evidence>
<dbReference type="PANTHER" id="PTHR15139:SF0">
    <property type="entry name" value="TUBULIN-SPECIFIC CHAPERONE C"/>
    <property type="match status" value="1"/>
</dbReference>
<dbReference type="Gene3D" id="2.160.20.70">
    <property type="match status" value="1"/>
</dbReference>
<evidence type="ECO:0000313" key="9">
    <source>
        <dbReference type="EMBL" id="KAJ9666021.1"/>
    </source>
</evidence>
<dbReference type="SMART" id="SM00673">
    <property type="entry name" value="CARP"/>
    <property type="match status" value="1"/>
</dbReference>
<sequence length="392" mass="42835">MASTSTAAPQQQQQQQQPQQQPQLSQNERFFRYFRHEVTALQEQMDRLADTALAGGERADAVDHCLAGIARLSQEVKDASSYVPAYDQRTYAEAVKALTEKLQATRSSFAPRAKFTFKTTHKNNSAISLTDAAELASQSRGRLPGWRSTPPSTTDSSFAPTPAKPMSPSEEITQENVEALMSSTDPLSAQASAATRSFSFSQASSITISNHHDLHIILPSSAAHATTSGTLGNLRRCIVDMSVPTASGAPFAGLAVKNVKDSLLVCGHVAGPLHITNVSNSVVVVASRQFRMHECRNVDVYLHCASRPIIENCEGIRFAELPQAYVTEAEKGKENLWESVDDFKWLKNEQSPNWSILPKEDRIKEEVWTELVPGKPGVGVEEILKATGVMKS</sequence>
<dbReference type="InterPro" id="IPR016098">
    <property type="entry name" value="CAP/MinC_C"/>
</dbReference>
<dbReference type="PANTHER" id="PTHR15139">
    <property type="entry name" value="TUBULIN FOLDING COFACTOR C"/>
    <property type="match status" value="1"/>
</dbReference>
<dbReference type="InterPro" id="IPR031925">
    <property type="entry name" value="TBCC_N"/>
</dbReference>
<reference evidence="9" key="1">
    <citation type="submission" date="2022-10" db="EMBL/GenBank/DDBJ databases">
        <title>Culturing micro-colonial fungi from biological soil crusts in the Mojave desert and describing Neophaeococcomyces mojavensis, and introducing the new genera and species Taxawa tesnikishii.</title>
        <authorList>
            <person name="Kurbessoian T."/>
            <person name="Stajich J.E."/>
        </authorList>
    </citation>
    <scope>NUCLEOTIDE SEQUENCE</scope>
    <source>
        <strain evidence="9">TK_1</strain>
    </source>
</reference>
<evidence type="ECO:0000256" key="2">
    <source>
        <dbReference type="ARBA" id="ARBA00008848"/>
    </source>
</evidence>
<feature type="compositionally biased region" description="Polar residues" evidence="7">
    <location>
        <begin position="149"/>
        <end position="159"/>
    </location>
</feature>
<gene>
    <name evidence="9" type="ORF">H2201_003932</name>
</gene>
<evidence type="ECO:0000256" key="1">
    <source>
        <dbReference type="ARBA" id="ARBA00004496"/>
    </source>
</evidence>
<feature type="compositionally biased region" description="Low complexity" evidence="7">
    <location>
        <begin position="9"/>
        <end position="23"/>
    </location>
</feature>
<dbReference type="InterPro" id="IPR006599">
    <property type="entry name" value="CARP_motif"/>
</dbReference>
<name>A0ABQ9NY88_9PEZI</name>
<feature type="region of interest" description="Disordered" evidence="7">
    <location>
        <begin position="138"/>
        <end position="170"/>
    </location>
</feature>
<feature type="region of interest" description="Disordered" evidence="7">
    <location>
        <begin position="1"/>
        <end position="28"/>
    </location>
</feature>
<dbReference type="InterPro" id="IPR027684">
    <property type="entry name" value="TBCC"/>
</dbReference>
<protein>
    <recommendedName>
        <fullName evidence="8">C-CAP/cofactor C-like domain-containing protein</fullName>
    </recommendedName>
</protein>
<accession>A0ABQ9NY88</accession>
<comment type="similarity">
    <text evidence="2">Belongs to the TBCC family.</text>
</comment>
<proteinExistence type="inferred from homology"/>
<dbReference type="Pfam" id="PF16752">
    <property type="entry name" value="TBCC_N"/>
    <property type="match status" value="1"/>
</dbReference>
<evidence type="ECO:0000259" key="8">
    <source>
        <dbReference type="PROSITE" id="PS51329"/>
    </source>
</evidence>
<dbReference type="InterPro" id="IPR012945">
    <property type="entry name" value="Tubulin-bd_cofactor_C_dom"/>
</dbReference>
<keyword evidence="5" id="KW-0143">Chaperone</keyword>
<dbReference type="InterPro" id="IPR017901">
    <property type="entry name" value="C-CAP_CF_C-like"/>
</dbReference>
<dbReference type="PROSITE" id="PS51329">
    <property type="entry name" value="C_CAP_COFACTOR_C"/>
    <property type="match status" value="1"/>
</dbReference>
<evidence type="ECO:0000256" key="3">
    <source>
        <dbReference type="ARBA" id="ARBA00022490"/>
    </source>
</evidence>